<dbReference type="HOGENOM" id="CLU_3213306_0_0_9"/>
<name>A0A075RIA3_BRELA</name>
<evidence type="ECO:0000313" key="1">
    <source>
        <dbReference type="EMBL" id="AIG28870.1"/>
    </source>
</evidence>
<sequence>MKKAIITIFMTLALVTSIGSIDSFSHVAEASKPHAIQYVYDPGF</sequence>
<proteinExistence type="predicted"/>
<accession>A0A075RIA3</accession>
<keyword evidence="2" id="KW-1185">Reference proteome</keyword>
<dbReference type="STRING" id="1042163.BRLA_c046070"/>
<dbReference type="KEGG" id="blr:BRLA_c046070"/>
<reference evidence="1 2" key="1">
    <citation type="journal article" date="2011" name="J. Bacteriol.">
        <title>Genome sequence of Brevibacillus laterosporus LMG 15441, a pathogen of invertebrates.</title>
        <authorList>
            <person name="Djukic M."/>
            <person name="Poehlein A."/>
            <person name="Thurmer A."/>
            <person name="Daniel R."/>
        </authorList>
    </citation>
    <scope>NUCLEOTIDE SEQUENCE [LARGE SCALE GENOMIC DNA]</scope>
    <source>
        <strain evidence="1 2">LMG 15441</strain>
    </source>
</reference>
<protein>
    <submittedName>
        <fullName evidence="1">Uncharacterized protein</fullName>
    </submittedName>
</protein>
<dbReference type="AlphaFoldDB" id="A0A075RIA3"/>
<dbReference type="EMBL" id="CP007806">
    <property type="protein sequence ID" value="AIG28870.1"/>
    <property type="molecule type" value="Genomic_DNA"/>
</dbReference>
<evidence type="ECO:0000313" key="2">
    <source>
        <dbReference type="Proteomes" id="UP000005850"/>
    </source>
</evidence>
<dbReference type="RefSeq" id="WP_003334051.1">
    <property type="nucleotide sequence ID" value="NZ_CP007806.1"/>
</dbReference>
<dbReference type="Proteomes" id="UP000005850">
    <property type="component" value="Chromosome"/>
</dbReference>
<gene>
    <name evidence="1" type="ORF">BRLA_c046070</name>
</gene>
<organism evidence="1 2">
    <name type="scientific">Brevibacillus laterosporus LMG 15441</name>
    <dbReference type="NCBI Taxonomy" id="1042163"/>
    <lineage>
        <taxon>Bacteria</taxon>
        <taxon>Bacillati</taxon>
        <taxon>Bacillota</taxon>
        <taxon>Bacilli</taxon>
        <taxon>Bacillales</taxon>
        <taxon>Paenibacillaceae</taxon>
        <taxon>Brevibacillus</taxon>
    </lineage>
</organism>